<evidence type="ECO:0000313" key="2">
    <source>
        <dbReference type="Proteomes" id="UP000011991"/>
    </source>
</evidence>
<evidence type="ECO:0000313" key="1">
    <source>
        <dbReference type="EMBL" id="EMI19309.1"/>
    </source>
</evidence>
<comment type="caution">
    <text evidence="1">The sequence shown here is derived from an EMBL/GenBank/DDBJ whole genome shotgun (WGS) entry which is preliminary data.</text>
</comment>
<gene>
    <name evidence="1" type="ORF">RMSM_03767</name>
</gene>
<keyword evidence="2" id="KW-1185">Reference proteome</keyword>
<proteinExistence type="predicted"/>
<protein>
    <submittedName>
        <fullName evidence="1">Uncharacterized protein</fullName>
    </submittedName>
</protein>
<sequence length="63" mass="6891">MAAAATIACLILSYARFVGYDELNRILTKLAVMIAGMSEFLPAAFLGKCSDNTSKNYNGCRFY</sequence>
<dbReference type="Proteomes" id="UP000011991">
    <property type="component" value="Unassembled WGS sequence"/>
</dbReference>
<reference evidence="1 2" key="1">
    <citation type="journal article" date="2013" name="Mar. Genomics">
        <title>Expression of sulfatases in Rhodopirellula baltica and the diversity of sulfatases in the genus Rhodopirellula.</title>
        <authorList>
            <person name="Wegner C.E."/>
            <person name="Richter-Heitmann T."/>
            <person name="Klindworth A."/>
            <person name="Klockow C."/>
            <person name="Richter M."/>
            <person name="Achstetter T."/>
            <person name="Glockner F.O."/>
            <person name="Harder J."/>
        </authorList>
    </citation>
    <scope>NUCLEOTIDE SEQUENCE [LARGE SCALE GENOMIC DNA]</scope>
    <source>
        <strain evidence="1 2">SM1</strain>
    </source>
</reference>
<dbReference type="EMBL" id="ANOG01000540">
    <property type="protein sequence ID" value="EMI19309.1"/>
    <property type="molecule type" value="Genomic_DNA"/>
</dbReference>
<dbReference type="AlphaFoldDB" id="M5RZH3"/>
<accession>M5RZH3</accession>
<dbReference type="PATRIC" id="fig|1265738.3.peg.3771"/>
<name>M5RZH3_9BACT</name>
<organism evidence="1 2">
    <name type="scientific">Rhodopirellula maiorica SM1</name>
    <dbReference type="NCBI Taxonomy" id="1265738"/>
    <lineage>
        <taxon>Bacteria</taxon>
        <taxon>Pseudomonadati</taxon>
        <taxon>Planctomycetota</taxon>
        <taxon>Planctomycetia</taxon>
        <taxon>Pirellulales</taxon>
        <taxon>Pirellulaceae</taxon>
        <taxon>Novipirellula</taxon>
    </lineage>
</organism>